<feature type="coiled-coil region" evidence="1">
    <location>
        <begin position="29"/>
        <end position="56"/>
    </location>
</feature>
<evidence type="ECO:0000313" key="4">
    <source>
        <dbReference type="Proteomes" id="UP001307705"/>
    </source>
</evidence>
<dbReference type="NCBIfam" id="TIGR02574">
    <property type="entry name" value="stabl_TIGR02574"/>
    <property type="match status" value="1"/>
</dbReference>
<dbReference type="Pfam" id="PF09720">
    <property type="entry name" value="Unstab_antitox"/>
    <property type="match status" value="1"/>
</dbReference>
<sequence length="75" mass="8755">MRTSEIKQELHSLIENSDSELLEVIYSILRKNDNKLILSEAQVAELERRYEAHLKNPSEGSGWEEVKTRISRKSK</sequence>
<keyword evidence="1" id="KW-0175">Coiled coil</keyword>
<proteinExistence type="predicted"/>
<reference evidence="3 4" key="1">
    <citation type="submission" date="2023-08" db="EMBL/GenBank/DDBJ databases">
        <title>Draft genome sequence of Algoriphagus taiwanensis.</title>
        <authorList>
            <person name="Takatani N."/>
            <person name="Hosokawa M."/>
            <person name="Sawabe T."/>
        </authorList>
    </citation>
    <scope>NUCLEOTIDE SEQUENCE [LARGE SCALE GENOMIC DNA]</scope>
    <source>
        <strain evidence="3 4">JCM 19755</strain>
    </source>
</reference>
<evidence type="ECO:0000256" key="2">
    <source>
        <dbReference type="SAM" id="MobiDB-lite"/>
    </source>
</evidence>
<dbReference type="Proteomes" id="UP001307705">
    <property type="component" value="Unassembled WGS sequence"/>
</dbReference>
<dbReference type="EMBL" id="BTPE01000002">
    <property type="protein sequence ID" value="GMQ32471.1"/>
    <property type="molecule type" value="Genomic_DNA"/>
</dbReference>
<comment type="caution">
    <text evidence="3">The sequence shown here is derived from an EMBL/GenBank/DDBJ whole genome shotgun (WGS) entry which is preliminary data.</text>
</comment>
<dbReference type="InterPro" id="IPR013406">
    <property type="entry name" value="CHP02574_addiction_mod"/>
</dbReference>
<accession>A0ABQ6PWY8</accession>
<evidence type="ECO:0008006" key="5">
    <source>
        <dbReference type="Google" id="ProtNLM"/>
    </source>
</evidence>
<evidence type="ECO:0000256" key="1">
    <source>
        <dbReference type="SAM" id="Coils"/>
    </source>
</evidence>
<organism evidence="3 4">
    <name type="scientific">Algoriphagus taiwanensis</name>
    <dbReference type="NCBI Taxonomy" id="1445656"/>
    <lineage>
        <taxon>Bacteria</taxon>
        <taxon>Pseudomonadati</taxon>
        <taxon>Bacteroidota</taxon>
        <taxon>Cytophagia</taxon>
        <taxon>Cytophagales</taxon>
        <taxon>Cyclobacteriaceae</taxon>
        <taxon>Algoriphagus</taxon>
    </lineage>
</organism>
<name>A0ABQ6PWY8_9BACT</name>
<evidence type="ECO:0000313" key="3">
    <source>
        <dbReference type="EMBL" id="GMQ32471.1"/>
    </source>
</evidence>
<protein>
    <recommendedName>
        <fullName evidence="5">Addiction module component, TIGR02574 family</fullName>
    </recommendedName>
</protein>
<keyword evidence="4" id="KW-1185">Reference proteome</keyword>
<feature type="region of interest" description="Disordered" evidence="2">
    <location>
        <begin position="56"/>
        <end position="75"/>
    </location>
</feature>
<gene>
    <name evidence="3" type="ORF">Ataiwa_07430</name>
</gene>
<dbReference type="RefSeq" id="WP_338227290.1">
    <property type="nucleotide sequence ID" value="NZ_BTPE01000002.1"/>
</dbReference>